<protein>
    <recommendedName>
        <fullName evidence="2">Autophagy-related protein 101</fullName>
    </recommendedName>
</protein>
<dbReference type="GO" id="GO:0000045">
    <property type="term" value="P:autophagosome assembly"/>
    <property type="evidence" value="ECO:0007669"/>
    <property type="project" value="TreeGrafter"/>
</dbReference>
<name>A0A261XT28_9FUNG</name>
<dbReference type="GO" id="GO:1990316">
    <property type="term" value="C:Atg1/ULK1 kinase complex"/>
    <property type="evidence" value="ECO:0007669"/>
    <property type="project" value="TreeGrafter"/>
</dbReference>
<feature type="region of interest" description="Disordered" evidence="4">
    <location>
        <begin position="229"/>
        <end position="253"/>
    </location>
</feature>
<comment type="caution">
    <text evidence="5">The sequence shown here is derived from an EMBL/GenBank/DDBJ whole genome shotgun (WGS) entry which is preliminary data.</text>
</comment>
<dbReference type="Proteomes" id="UP000242875">
    <property type="component" value="Unassembled WGS sequence"/>
</dbReference>
<feature type="compositionally biased region" description="Polar residues" evidence="4">
    <location>
        <begin position="229"/>
        <end position="244"/>
    </location>
</feature>
<evidence type="ECO:0000313" key="5">
    <source>
        <dbReference type="EMBL" id="OZJ01510.1"/>
    </source>
</evidence>
<evidence type="ECO:0000256" key="2">
    <source>
        <dbReference type="ARBA" id="ARBA00018874"/>
    </source>
</evidence>
<evidence type="ECO:0000256" key="1">
    <source>
        <dbReference type="ARBA" id="ARBA00007130"/>
    </source>
</evidence>
<keyword evidence="6" id="KW-1185">Reference proteome</keyword>
<reference evidence="5 6" key="1">
    <citation type="journal article" date="2017" name="Mycologia">
        <title>Bifiguratus adelaidae, gen. et sp. nov., a new member of Mucoromycotina in endophytic and soil-dwelling habitats.</title>
        <authorList>
            <person name="Torres-Cruz T.J."/>
            <person name="Billingsley Tobias T.L."/>
            <person name="Almatruk M."/>
            <person name="Hesse C."/>
            <person name="Kuske C.R."/>
            <person name="Desiro A."/>
            <person name="Benucci G.M."/>
            <person name="Bonito G."/>
            <person name="Stajich J.E."/>
            <person name="Dunlap C."/>
            <person name="Arnold A.E."/>
            <person name="Porras-Alfaro A."/>
        </authorList>
    </citation>
    <scope>NUCLEOTIDE SEQUENCE [LARGE SCALE GENOMIC DNA]</scope>
    <source>
        <strain evidence="5 6">AZ0501</strain>
    </source>
</reference>
<dbReference type="AlphaFoldDB" id="A0A261XT28"/>
<accession>A0A261XT28</accession>
<dbReference type="OrthoDB" id="10259639at2759"/>
<gene>
    <name evidence="5" type="ORF">BZG36_05580</name>
</gene>
<proteinExistence type="inferred from homology"/>
<evidence type="ECO:0000256" key="4">
    <source>
        <dbReference type="SAM" id="MobiDB-lite"/>
    </source>
</evidence>
<sequence>MVSPEVFTLELASISTPSRLDIWLTQPQTVDYPSIPDVLSALLHTILFHRYLATVHAKDHHVLGGAIVISTVNVPEVERVVNARIGQFMELLDASAPVSNTSTLSAHTPIRKQANLAILFYEKRSKKAWFGRVEEEEVCWEQWQLTIKTVVDATTVSGVASGHTSPPPASTIKTVNSTLMQILKIVGERKDHIPPILSAEGNPFPFQIVIPSTPTTPWPSVLKQWLTHPPTSDSTAGIGTSAGTHGQYDRGPP</sequence>
<dbReference type="GO" id="GO:0000407">
    <property type="term" value="C:phagophore assembly site"/>
    <property type="evidence" value="ECO:0007669"/>
    <property type="project" value="TreeGrafter"/>
</dbReference>
<dbReference type="InterPro" id="IPR012445">
    <property type="entry name" value="ATG101"/>
</dbReference>
<dbReference type="EMBL" id="MVBO01000324">
    <property type="protein sequence ID" value="OZJ01510.1"/>
    <property type="molecule type" value="Genomic_DNA"/>
</dbReference>
<evidence type="ECO:0000313" key="6">
    <source>
        <dbReference type="Proteomes" id="UP000242875"/>
    </source>
</evidence>
<keyword evidence="3" id="KW-0072">Autophagy</keyword>
<organism evidence="5 6">
    <name type="scientific">Bifiguratus adelaidae</name>
    <dbReference type="NCBI Taxonomy" id="1938954"/>
    <lineage>
        <taxon>Eukaryota</taxon>
        <taxon>Fungi</taxon>
        <taxon>Fungi incertae sedis</taxon>
        <taxon>Mucoromycota</taxon>
        <taxon>Mucoromycotina</taxon>
        <taxon>Endogonomycetes</taxon>
        <taxon>Endogonales</taxon>
        <taxon>Endogonales incertae sedis</taxon>
        <taxon>Bifiguratus</taxon>
    </lineage>
</organism>
<dbReference type="PANTHER" id="PTHR13292:SF0">
    <property type="entry name" value="AUTOPHAGY-RELATED PROTEIN 101"/>
    <property type="match status" value="1"/>
</dbReference>
<evidence type="ECO:0000256" key="3">
    <source>
        <dbReference type="ARBA" id="ARBA00023006"/>
    </source>
</evidence>
<dbReference type="PANTHER" id="PTHR13292">
    <property type="entry name" value="AUTOPHAGY-RELATED PROTEIN 101"/>
    <property type="match status" value="1"/>
</dbReference>
<comment type="similarity">
    <text evidence="1">Belongs to the ATG101 family.</text>
</comment>
<dbReference type="Pfam" id="PF07855">
    <property type="entry name" value="ATG101"/>
    <property type="match status" value="1"/>
</dbReference>
<dbReference type="GO" id="GO:0019901">
    <property type="term" value="F:protein kinase binding"/>
    <property type="evidence" value="ECO:0007669"/>
    <property type="project" value="TreeGrafter"/>
</dbReference>